<dbReference type="Proteomes" id="UP001177003">
    <property type="component" value="Chromosome 2"/>
</dbReference>
<accession>A0AA35Y9P5</accession>
<dbReference type="EMBL" id="OX465078">
    <property type="protein sequence ID" value="CAI9272459.1"/>
    <property type="molecule type" value="Genomic_DNA"/>
</dbReference>
<organism evidence="1 2">
    <name type="scientific">Lactuca saligna</name>
    <name type="common">Willowleaf lettuce</name>
    <dbReference type="NCBI Taxonomy" id="75948"/>
    <lineage>
        <taxon>Eukaryota</taxon>
        <taxon>Viridiplantae</taxon>
        <taxon>Streptophyta</taxon>
        <taxon>Embryophyta</taxon>
        <taxon>Tracheophyta</taxon>
        <taxon>Spermatophyta</taxon>
        <taxon>Magnoliopsida</taxon>
        <taxon>eudicotyledons</taxon>
        <taxon>Gunneridae</taxon>
        <taxon>Pentapetalae</taxon>
        <taxon>asterids</taxon>
        <taxon>campanulids</taxon>
        <taxon>Asterales</taxon>
        <taxon>Asteraceae</taxon>
        <taxon>Cichorioideae</taxon>
        <taxon>Cichorieae</taxon>
        <taxon>Lactucinae</taxon>
        <taxon>Lactuca</taxon>
    </lineage>
</organism>
<evidence type="ECO:0000313" key="1">
    <source>
        <dbReference type="EMBL" id="CAI9272459.1"/>
    </source>
</evidence>
<reference evidence="1" key="1">
    <citation type="submission" date="2023-04" db="EMBL/GenBank/DDBJ databases">
        <authorList>
            <person name="Vijverberg K."/>
            <person name="Xiong W."/>
            <person name="Schranz E."/>
        </authorList>
    </citation>
    <scope>NUCLEOTIDE SEQUENCE</scope>
</reference>
<protein>
    <submittedName>
        <fullName evidence="1">Uncharacterized protein</fullName>
    </submittedName>
</protein>
<sequence>MWAFDHEVNMWFVKRNSGILEYYQSIHDFNSWTKVDIIELSRAPFHNPSQDPSASNFKLFLDKQVRENFSKMKTAKALYRKDKDVIDPESGEPMKIILWPATKQCLLPMVIPEDVAKPATPVATQITEHIPKLTRSNHGACGILSARYICPKISKRFLDMLDGI</sequence>
<proteinExistence type="predicted"/>
<name>A0AA35Y9P5_LACSI</name>
<gene>
    <name evidence="1" type="ORF">LSALG_LOCUS12680</name>
</gene>
<dbReference type="AlphaFoldDB" id="A0AA35Y9P5"/>
<evidence type="ECO:0000313" key="2">
    <source>
        <dbReference type="Proteomes" id="UP001177003"/>
    </source>
</evidence>
<keyword evidence="2" id="KW-1185">Reference proteome</keyword>